<keyword evidence="3" id="KW-1185">Reference proteome</keyword>
<name>A0A2I2KW14_9ACTN</name>
<feature type="region of interest" description="Disordered" evidence="1">
    <location>
        <begin position="145"/>
        <end position="164"/>
    </location>
</feature>
<dbReference type="AlphaFoldDB" id="A0A2I2KW14"/>
<dbReference type="Proteomes" id="UP000234331">
    <property type="component" value="Unassembled WGS sequence"/>
</dbReference>
<dbReference type="EMBL" id="FZMO01000317">
    <property type="protein sequence ID" value="SNQ49873.1"/>
    <property type="molecule type" value="Genomic_DNA"/>
</dbReference>
<sequence>MDRQRRRATPEIDRAKRRVTELTDERKRLARGVVTGSIPEDLAHEEQTRITGELASAKRVLAASETIYDRIEETLTRSLALVGQAAEVYAAGGPQIRRMSNQFFFEKLLIDDVEDDEVTVVAATLRDPYATLVATDFQRRMIQNALNPGQDPRDGGPGGPTLTVDLGRGSNMDYLVPRVGFEPTLSVV</sequence>
<evidence type="ECO:0000313" key="2">
    <source>
        <dbReference type="EMBL" id="SNQ49873.1"/>
    </source>
</evidence>
<evidence type="ECO:0000256" key="1">
    <source>
        <dbReference type="SAM" id="MobiDB-lite"/>
    </source>
</evidence>
<evidence type="ECO:0000313" key="3">
    <source>
        <dbReference type="Proteomes" id="UP000234331"/>
    </source>
</evidence>
<proteinExistence type="predicted"/>
<accession>A0A2I2KW14</accession>
<organism evidence="2 3">
    <name type="scientific">Frankia canadensis</name>
    <dbReference type="NCBI Taxonomy" id="1836972"/>
    <lineage>
        <taxon>Bacteria</taxon>
        <taxon>Bacillati</taxon>
        <taxon>Actinomycetota</taxon>
        <taxon>Actinomycetes</taxon>
        <taxon>Frankiales</taxon>
        <taxon>Frankiaceae</taxon>
        <taxon>Frankia</taxon>
    </lineage>
</organism>
<gene>
    <name evidence="2" type="ORF">FRACA_3840003</name>
</gene>
<protein>
    <submittedName>
        <fullName evidence="2">Uncharacterized protein</fullName>
    </submittedName>
</protein>
<reference evidence="2 3" key="1">
    <citation type="submission" date="2017-06" db="EMBL/GenBank/DDBJ databases">
        <authorList>
            <person name="Kim H.J."/>
            <person name="Triplett B.A."/>
        </authorList>
    </citation>
    <scope>NUCLEOTIDE SEQUENCE [LARGE SCALE GENOMIC DNA]</scope>
    <source>
        <strain evidence="2">FRACA_ARgP5</strain>
    </source>
</reference>